<protein>
    <submittedName>
        <fullName evidence="1">22718_t:CDS:1</fullName>
    </submittedName>
</protein>
<dbReference type="Proteomes" id="UP000789920">
    <property type="component" value="Unassembled WGS sequence"/>
</dbReference>
<evidence type="ECO:0000313" key="1">
    <source>
        <dbReference type="EMBL" id="CAG8807434.1"/>
    </source>
</evidence>
<comment type="caution">
    <text evidence="1">The sequence shown here is derived from an EMBL/GenBank/DDBJ whole genome shotgun (WGS) entry which is preliminary data.</text>
</comment>
<organism evidence="1 2">
    <name type="scientific">Racocetra persica</name>
    <dbReference type="NCBI Taxonomy" id="160502"/>
    <lineage>
        <taxon>Eukaryota</taxon>
        <taxon>Fungi</taxon>
        <taxon>Fungi incertae sedis</taxon>
        <taxon>Mucoromycota</taxon>
        <taxon>Glomeromycotina</taxon>
        <taxon>Glomeromycetes</taxon>
        <taxon>Diversisporales</taxon>
        <taxon>Gigasporaceae</taxon>
        <taxon>Racocetra</taxon>
    </lineage>
</organism>
<keyword evidence="2" id="KW-1185">Reference proteome</keyword>
<sequence length="105" mass="11986">ELFSIPKKAISKQGSCTSKKDTTSTSKKVLTFLDKKNTSIVKNNRTHNDQNKINESYKLEDNFNKVFMSSNTDNSQIQYSNSQLLGSRSHSRSRYSLPRHSCSHL</sequence>
<reference evidence="1" key="1">
    <citation type="submission" date="2021-06" db="EMBL/GenBank/DDBJ databases">
        <authorList>
            <person name="Kallberg Y."/>
            <person name="Tangrot J."/>
            <person name="Rosling A."/>
        </authorList>
    </citation>
    <scope>NUCLEOTIDE SEQUENCE</scope>
    <source>
        <strain evidence="1">MA461A</strain>
    </source>
</reference>
<gene>
    <name evidence="1" type="ORF">RPERSI_LOCUS22390</name>
</gene>
<evidence type="ECO:0000313" key="2">
    <source>
        <dbReference type="Proteomes" id="UP000789920"/>
    </source>
</evidence>
<feature type="non-terminal residue" evidence="1">
    <location>
        <position position="1"/>
    </location>
</feature>
<name>A0ACA9RSM3_9GLOM</name>
<dbReference type="EMBL" id="CAJVQC010067685">
    <property type="protein sequence ID" value="CAG8807434.1"/>
    <property type="molecule type" value="Genomic_DNA"/>
</dbReference>
<proteinExistence type="predicted"/>
<accession>A0ACA9RSM3</accession>